<keyword evidence="2" id="KW-0472">Membrane</keyword>
<keyword evidence="2" id="KW-1133">Transmembrane helix</keyword>
<proteinExistence type="predicted"/>
<feature type="compositionally biased region" description="Low complexity" evidence="1">
    <location>
        <begin position="806"/>
        <end position="816"/>
    </location>
</feature>
<sequence length="1785" mass="190283">MMEVMPAAQGAACLWVSNNGTIVACDPQFVMGFGWKPQEVNGVMLTTLMALQNLDSASGPTAPDVGSQHQHGATAALIATTVAAQPLVISPTEVVNRLLRSAAACGGAATQEGLRCLIAHKYSSAPVQCTASILDSGALDSTVYTVRIVTSSDAASSQEMLVVNRKGAIVHASANVLTHLTSIVDGNGASHQPSGGSFLRPKKEGPNSFQLAAGGGGLALTGLVMGAEQLEGFTLCDLMPSPWKEMHYKYLRGTTALTPGSRNLWSCRKEGIMGPTLEMRTTSGRPLFMRVAVSTTDTSVEINHVIRMSMSTLEAGLDERRLRLQVSQDGIISSVRESPAAGLLGLNCSQLRGLSFWEIIDWSRYAESGSLPATGPLMFAALVKREMFDPGSSWRVQVMAPIRMKEGPAGKVSELMDLARSSMKKAAMLQVHLEIPSEAEAVSGADIAIFVDLWYQNSVSGVLEVDGVGRIRAVLEEQTRPAGLLFGVSTQSLVGSQLGEFVAMPAGRTKPADLLVLNGFKKSSLKTTTVESSVKVGPVHVFQAAHADGLPNMLDVQVVGKTGSNNNSNLYVLLRPHTAPMLPTAGRPSSPSPPRPPGTGTVTLGAAVTAANTGTTVKVNPPASNLSASKLPVTVLTHTGAVDNKDQKSPANSSAGSGGVVAISTPPEQPLQRRCGTTLLPDGNGSERMDPPLFPLDPLSVPPPPPPDGLAGLGGGLPVPAVVPTATVKAVLPLVGSRDKLADMVKLVQGGRQATVSDQTETGSGLSNRRRSNRQQKVPMDDLITAGDDDGDDGGAEGSRTGGGASSLHQRQQQEQQRQDSKLRGAGGAVVASLPAADVESVNGEAAADAVLDDKKRISTWVASKGAYYQNTVLSDGGDDKDEADGRQRRDSIDDLPKNIGPREIKSIFGVDGGGGGGGGGSDDDYPDDPSVKTTGEDARGGGTPNWAWRRQEANGRLSPAEDDAASEGGQSALSAQSGDGGADYKRGQRFRKLMKLMDSSQTQQVQQRYRLHALLTVALLAVVHIICFALTVHSISTKRNSMLQLGRSGQAQRYMHQILTDVRSLDMISKNRSHPNLYNASNAEVEFFINRIAKAADEVQTRVKDILDSHHTSSTNVRDLLFFTTRKVWNGKEDNGTDKFANITIWDFCTRFYSMAKDVQQHGREWVQDHVDIAGNTTAGQFLIKSGPDLWKASRQVLDGLLYVAVDDAKWIDHLQIIFLCVEGAAITSVAACYLAYLLKAVSEQRYKLYSAFMHIPLGLTRALASQNTTLTVDEEDDDDSSYGGDEKGSTANDVDEGIAGGEAAAKQKRHAMLAVSGNTSNPSPESFGALGLGRDGLLTSPKSAEVDGIVGTLHFRRNSRSFKAHSTGQHSPSIPIVGIEAKAKASSGGAFRRLGWRLRGMIARMGSRVFPLQNKSERALLEARRQLKYDSHETRLLLMPFVTWSALVITVYVVAVSQMSGIVEVLAVHSVVNFIAARTYRAVFYCQELAAVVNPAKLPEARAAVAAVWKVVQDAWYTLQLGDDAYKAIGPSTERFPLVKKGLASSSGVLSDIFYGNGQCHRLPESGPCPGPEYRFYLIIRAGLDSMMQQFMMHVNAMGSSKVPVIPGLDDVNLDFVYNVGTKDLMDGTVEIQNAHLHIIMTLFDDLLVLHVILLIMFWVIFSSFLIFLLNPLLKRISRERRRVAELMSQLPLELDVERLVARALGAVGNGGGTPLVGAGSSIGPPAGSMKANQHGGGETGINSLADATADAVTKWKSIIKAASSQLVKGQNNSSVHSGRRGL</sequence>
<gene>
    <name evidence="3" type="ORF">Vretimale_9360</name>
</gene>
<dbReference type="InterPro" id="IPR052994">
    <property type="entry name" value="Tiny_macrocysts_regulators"/>
</dbReference>
<feature type="region of interest" description="Disordered" evidence="1">
    <location>
        <begin position="751"/>
        <end position="827"/>
    </location>
</feature>
<accession>A0A8J4LNQ4</accession>
<dbReference type="PANTHER" id="PTHR31600">
    <property type="entry name" value="TINY MACROCYSTS PROTEIN B-RELATED"/>
    <property type="match status" value="1"/>
</dbReference>
<feature type="compositionally biased region" description="Polar residues" evidence="1">
    <location>
        <begin position="969"/>
        <end position="978"/>
    </location>
</feature>
<evidence type="ECO:0000313" key="3">
    <source>
        <dbReference type="EMBL" id="GIM04871.1"/>
    </source>
</evidence>
<dbReference type="Proteomes" id="UP000722791">
    <property type="component" value="Unassembled WGS sequence"/>
</dbReference>
<feature type="region of interest" description="Disordered" evidence="1">
    <location>
        <begin position="1273"/>
        <end position="1299"/>
    </location>
</feature>
<reference evidence="3" key="1">
    <citation type="journal article" date="2021" name="Proc. Natl. Acad. Sci. U.S.A.">
        <title>Three genomes in the algal genus Volvox reveal the fate of a haploid sex-determining region after a transition to homothallism.</title>
        <authorList>
            <person name="Yamamoto K."/>
            <person name="Hamaji T."/>
            <person name="Kawai-Toyooka H."/>
            <person name="Matsuzaki R."/>
            <person name="Takahashi F."/>
            <person name="Nishimura Y."/>
            <person name="Kawachi M."/>
            <person name="Noguchi H."/>
            <person name="Minakuchi Y."/>
            <person name="Umen J.G."/>
            <person name="Toyoda A."/>
            <person name="Nozaki H."/>
        </authorList>
    </citation>
    <scope>NUCLEOTIDE SEQUENCE</scope>
    <source>
        <strain evidence="3">NIES-3785</strain>
    </source>
</reference>
<dbReference type="PANTHER" id="PTHR31600:SF2">
    <property type="entry name" value="GAMETE ENRICHED GENE 10 PROTEIN-RELATED"/>
    <property type="match status" value="1"/>
</dbReference>
<keyword evidence="2" id="KW-0812">Transmembrane</keyword>
<name>A0A8J4LNQ4_9CHLO</name>
<feature type="compositionally biased region" description="Gly residues" evidence="1">
    <location>
        <begin position="911"/>
        <end position="921"/>
    </location>
</feature>
<feature type="transmembrane region" description="Helical" evidence="2">
    <location>
        <begin position="1012"/>
        <end position="1033"/>
    </location>
</feature>
<evidence type="ECO:0000313" key="4">
    <source>
        <dbReference type="Proteomes" id="UP000722791"/>
    </source>
</evidence>
<protein>
    <recommendedName>
        <fullName evidence="5">PAS domain-containing protein</fullName>
    </recommendedName>
</protein>
<evidence type="ECO:0000256" key="2">
    <source>
        <dbReference type="SAM" id="Phobius"/>
    </source>
</evidence>
<feature type="compositionally biased region" description="Polar residues" evidence="1">
    <location>
        <begin position="752"/>
        <end position="766"/>
    </location>
</feature>
<feature type="region of interest" description="Disordered" evidence="1">
    <location>
        <begin position="582"/>
        <end position="602"/>
    </location>
</feature>
<feature type="transmembrane region" description="Helical" evidence="2">
    <location>
        <begin position="1650"/>
        <end position="1676"/>
    </location>
</feature>
<feature type="region of interest" description="Disordered" evidence="1">
    <location>
        <begin position="872"/>
        <end position="985"/>
    </location>
</feature>
<feature type="region of interest" description="Disordered" evidence="1">
    <location>
        <begin position="641"/>
        <end position="674"/>
    </location>
</feature>
<evidence type="ECO:0008006" key="5">
    <source>
        <dbReference type="Google" id="ProtNLM"/>
    </source>
</evidence>
<dbReference type="EMBL" id="BNCQ01000017">
    <property type="protein sequence ID" value="GIM04871.1"/>
    <property type="molecule type" value="Genomic_DNA"/>
</dbReference>
<evidence type="ECO:0000256" key="1">
    <source>
        <dbReference type="SAM" id="MobiDB-lite"/>
    </source>
</evidence>
<organism evidence="3 4">
    <name type="scientific">Volvox reticuliferus</name>
    <dbReference type="NCBI Taxonomy" id="1737510"/>
    <lineage>
        <taxon>Eukaryota</taxon>
        <taxon>Viridiplantae</taxon>
        <taxon>Chlorophyta</taxon>
        <taxon>core chlorophytes</taxon>
        <taxon>Chlorophyceae</taxon>
        <taxon>CS clade</taxon>
        <taxon>Chlamydomonadales</taxon>
        <taxon>Volvocaceae</taxon>
        <taxon>Volvox</taxon>
    </lineage>
</organism>
<feature type="compositionally biased region" description="Gly residues" evidence="1">
    <location>
        <begin position="796"/>
        <end position="805"/>
    </location>
</feature>
<comment type="caution">
    <text evidence="3">The sequence shown here is derived from an EMBL/GenBank/DDBJ whole genome shotgun (WGS) entry which is preliminary data.</text>
</comment>
<feature type="compositionally biased region" description="Basic and acidic residues" evidence="1">
    <location>
        <begin position="884"/>
        <end position="906"/>
    </location>
</feature>